<reference evidence="2 3" key="1">
    <citation type="submission" date="2015-04" db="EMBL/GenBank/DDBJ databases">
        <authorList>
            <person name="Syromyatnikov M.Y."/>
            <person name="Popov V.N."/>
        </authorList>
    </citation>
    <scope>NUCLEOTIDE SEQUENCE [LARGE SCALE GENOMIC DNA]</scope>
    <source>
        <strain evidence="2">WF-38-12</strain>
    </source>
</reference>
<name>A0A0U1LUI6_TALIS</name>
<proteinExistence type="predicted"/>
<dbReference type="Proteomes" id="UP000054383">
    <property type="component" value="Unassembled WGS sequence"/>
</dbReference>
<feature type="compositionally biased region" description="Low complexity" evidence="1">
    <location>
        <begin position="330"/>
        <end position="340"/>
    </location>
</feature>
<gene>
    <name evidence="2" type="ORF">PISL3812_04063</name>
</gene>
<feature type="compositionally biased region" description="Basic and acidic residues" evidence="1">
    <location>
        <begin position="374"/>
        <end position="414"/>
    </location>
</feature>
<dbReference type="PANTHER" id="PTHR38887">
    <property type="entry name" value="CHROMOSOME 21, WHOLE GENOME SHOTGUN SEQUENCE"/>
    <property type="match status" value="1"/>
</dbReference>
<dbReference type="EMBL" id="CVMT01000003">
    <property type="protein sequence ID" value="CRG87049.1"/>
    <property type="molecule type" value="Genomic_DNA"/>
</dbReference>
<feature type="region of interest" description="Disordered" evidence="1">
    <location>
        <begin position="288"/>
        <end position="345"/>
    </location>
</feature>
<dbReference type="InterPro" id="IPR053221">
    <property type="entry name" value="Burnettramic_acid_biosynth"/>
</dbReference>
<organism evidence="2 3">
    <name type="scientific">Talaromyces islandicus</name>
    <name type="common">Penicillium islandicum</name>
    <dbReference type="NCBI Taxonomy" id="28573"/>
    <lineage>
        <taxon>Eukaryota</taxon>
        <taxon>Fungi</taxon>
        <taxon>Dikarya</taxon>
        <taxon>Ascomycota</taxon>
        <taxon>Pezizomycotina</taxon>
        <taxon>Eurotiomycetes</taxon>
        <taxon>Eurotiomycetidae</taxon>
        <taxon>Eurotiales</taxon>
        <taxon>Trichocomaceae</taxon>
        <taxon>Talaromyces</taxon>
        <taxon>Talaromyces sect. Islandici</taxon>
    </lineage>
</organism>
<dbReference type="OrthoDB" id="3068835at2759"/>
<evidence type="ECO:0000313" key="3">
    <source>
        <dbReference type="Proteomes" id="UP000054383"/>
    </source>
</evidence>
<sequence>MESGLFLPQQQPQQPVYHYPQPHTDQYTHGYAHLTPPPSYTEYPHNSPHNSRQAAAPVVSDVSEEDLQNDENFVESTLQWIPRRPYPTRIQGASLNKPVVIPRVDVSPLLKAPFPFVRAYSPALRGNDIYEADFLAFIDSLAVVQAGSPVFQAVDAAGMGIGFIPHHWAQAAGAGVQVAAGVGAAAVSVLRTKKFLARSNEQYFAPRGLKVSLKKDQEVASIVGFPYDQRVLVPADIGPNPIITMRDRRMAALAPYIAPLTTDVPPPTKQRNILDKIAAKQLENKAEKKEKVLRKKQQKAQQKMESMERLRGNRYNIQNEDHKVYIDGGSSSDSSSSTDSSESKMAKLENDIKKINLKADTESMKKGSSKAAKIGHERSKELAKVQREKDKLERRINRRLEKGQERGRKRDSKIEKNVLKMEYIVVESLV</sequence>
<feature type="region of interest" description="Disordered" evidence="1">
    <location>
        <begin position="1"/>
        <end position="57"/>
    </location>
</feature>
<dbReference type="PANTHER" id="PTHR38887:SF1">
    <property type="entry name" value="RAS MODIFICATION PROTEIN ERF4"/>
    <property type="match status" value="1"/>
</dbReference>
<dbReference type="STRING" id="28573.A0A0U1LUI6"/>
<dbReference type="OMA" id="VAKLEWL"/>
<evidence type="ECO:0000313" key="2">
    <source>
        <dbReference type="EMBL" id="CRG87049.1"/>
    </source>
</evidence>
<feature type="compositionally biased region" description="Low complexity" evidence="1">
    <location>
        <begin position="8"/>
        <end position="23"/>
    </location>
</feature>
<feature type="region of interest" description="Disordered" evidence="1">
    <location>
        <begin position="359"/>
        <end position="414"/>
    </location>
</feature>
<keyword evidence="3" id="KW-1185">Reference proteome</keyword>
<dbReference type="AlphaFoldDB" id="A0A0U1LUI6"/>
<evidence type="ECO:0000256" key="1">
    <source>
        <dbReference type="SAM" id="MobiDB-lite"/>
    </source>
</evidence>
<accession>A0A0U1LUI6</accession>
<protein>
    <submittedName>
        <fullName evidence="2">Uncharacterized protein</fullName>
    </submittedName>
</protein>